<keyword evidence="9" id="KW-0732">Signal</keyword>
<dbReference type="GO" id="GO:0015276">
    <property type="term" value="F:ligand-gated monoatomic ion channel activity"/>
    <property type="evidence" value="ECO:0007669"/>
    <property type="project" value="InterPro"/>
</dbReference>
<keyword evidence="12" id="KW-1185">Reference proteome</keyword>
<dbReference type="PhylomeDB" id="A7SBV4"/>
<evidence type="ECO:0000256" key="9">
    <source>
        <dbReference type="SAM" id="SignalP"/>
    </source>
</evidence>
<evidence type="ECO:0000256" key="8">
    <source>
        <dbReference type="SAM" id="Phobius"/>
    </source>
</evidence>
<dbReference type="OrthoDB" id="5953876at2759"/>
<dbReference type="PANTHER" id="PTHR11537">
    <property type="entry name" value="VOLTAGE-GATED POTASSIUM CHANNEL"/>
    <property type="match status" value="1"/>
</dbReference>
<dbReference type="GO" id="GO:0005251">
    <property type="term" value="F:delayed rectifier potassium channel activity"/>
    <property type="evidence" value="ECO:0000318"/>
    <property type="project" value="GO_Central"/>
</dbReference>
<dbReference type="AlphaFoldDB" id="A7SBV4"/>
<dbReference type="KEGG" id="nve:5510462"/>
<dbReference type="Pfam" id="PF07885">
    <property type="entry name" value="Ion_trans_2"/>
    <property type="match status" value="1"/>
</dbReference>
<evidence type="ECO:0000256" key="4">
    <source>
        <dbReference type="ARBA" id="ARBA00022989"/>
    </source>
</evidence>
<feature type="signal peptide" evidence="9">
    <location>
        <begin position="1"/>
        <end position="21"/>
    </location>
</feature>
<name>A7SBV4_NEMVE</name>
<evidence type="ECO:0000256" key="7">
    <source>
        <dbReference type="ARBA" id="ARBA00023303"/>
    </source>
</evidence>
<dbReference type="eggNOG" id="ENOG502SFV4">
    <property type="taxonomic scope" value="Eukaryota"/>
</dbReference>
<feature type="transmembrane region" description="Helical" evidence="8">
    <location>
        <begin position="447"/>
        <end position="468"/>
    </location>
</feature>
<evidence type="ECO:0000256" key="3">
    <source>
        <dbReference type="ARBA" id="ARBA00022692"/>
    </source>
</evidence>
<organism evidence="11 12">
    <name type="scientific">Nematostella vectensis</name>
    <name type="common">Starlet sea anemone</name>
    <dbReference type="NCBI Taxonomy" id="45351"/>
    <lineage>
        <taxon>Eukaryota</taxon>
        <taxon>Metazoa</taxon>
        <taxon>Cnidaria</taxon>
        <taxon>Anthozoa</taxon>
        <taxon>Hexacorallia</taxon>
        <taxon>Actiniaria</taxon>
        <taxon>Edwardsiidae</taxon>
        <taxon>Nematostella</taxon>
    </lineage>
</organism>
<evidence type="ECO:0000313" key="12">
    <source>
        <dbReference type="Proteomes" id="UP000001593"/>
    </source>
</evidence>
<dbReference type="GO" id="GO:0001508">
    <property type="term" value="P:action potential"/>
    <property type="evidence" value="ECO:0000318"/>
    <property type="project" value="GO_Central"/>
</dbReference>
<dbReference type="Proteomes" id="UP000001593">
    <property type="component" value="Unassembled WGS sequence"/>
</dbReference>
<feature type="transmembrane region" description="Helical" evidence="8">
    <location>
        <begin position="270"/>
        <end position="294"/>
    </location>
</feature>
<dbReference type="GO" id="GO:0008076">
    <property type="term" value="C:voltage-gated potassium channel complex"/>
    <property type="evidence" value="ECO:0000318"/>
    <property type="project" value="GO_Central"/>
</dbReference>
<protein>
    <recommendedName>
        <fullName evidence="10">Potassium channel domain-containing protein</fullName>
    </recommendedName>
</protein>
<feature type="chain" id="PRO_5002711950" description="Potassium channel domain-containing protein" evidence="9">
    <location>
        <begin position="22"/>
        <end position="556"/>
    </location>
</feature>
<evidence type="ECO:0000256" key="5">
    <source>
        <dbReference type="ARBA" id="ARBA00023065"/>
    </source>
</evidence>
<dbReference type="HOGENOM" id="CLU_037255_0_0_1"/>
<keyword evidence="4 8" id="KW-1133">Transmembrane helix</keyword>
<dbReference type="EMBL" id="DS469618">
    <property type="protein sequence ID" value="EDO38832.1"/>
    <property type="molecule type" value="Genomic_DNA"/>
</dbReference>
<dbReference type="SUPFAM" id="SSF81324">
    <property type="entry name" value="Voltage-gated potassium channels"/>
    <property type="match status" value="1"/>
</dbReference>
<evidence type="ECO:0000256" key="6">
    <source>
        <dbReference type="ARBA" id="ARBA00023136"/>
    </source>
</evidence>
<evidence type="ECO:0000313" key="11">
    <source>
        <dbReference type="EMBL" id="EDO38832.1"/>
    </source>
</evidence>
<evidence type="ECO:0000256" key="2">
    <source>
        <dbReference type="ARBA" id="ARBA00022448"/>
    </source>
</evidence>
<evidence type="ECO:0000256" key="1">
    <source>
        <dbReference type="ARBA" id="ARBA00004141"/>
    </source>
</evidence>
<feature type="domain" description="Potassium channel" evidence="10">
    <location>
        <begin position="216"/>
        <end position="295"/>
    </location>
</feature>
<keyword evidence="2" id="KW-0813">Transport</keyword>
<dbReference type="GO" id="GO:0016020">
    <property type="term" value="C:membrane"/>
    <property type="evidence" value="ECO:0000318"/>
    <property type="project" value="GO_Central"/>
</dbReference>
<dbReference type="GO" id="GO:0071805">
    <property type="term" value="P:potassium ion transmembrane transport"/>
    <property type="evidence" value="ECO:0000318"/>
    <property type="project" value="GO_Central"/>
</dbReference>
<feature type="transmembrane region" description="Helical" evidence="8">
    <location>
        <begin position="205"/>
        <end position="227"/>
    </location>
</feature>
<proteinExistence type="predicted"/>
<keyword evidence="6 8" id="KW-0472">Membrane</keyword>
<dbReference type="Gene3D" id="1.10.287.70">
    <property type="match status" value="1"/>
</dbReference>
<dbReference type="InterPro" id="IPR013099">
    <property type="entry name" value="K_chnl_dom"/>
</dbReference>
<accession>A7SBV4</accession>
<comment type="subcellular location">
    <subcellularLocation>
        <location evidence="1">Membrane</location>
        <topology evidence="1">Multi-pass membrane protein</topology>
    </subcellularLocation>
</comment>
<keyword evidence="5" id="KW-0406">Ion transport</keyword>
<evidence type="ECO:0000259" key="10">
    <source>
        <dbReference type="Pfam" id="PF07885"/>
    </source>
</evidence>
<sequence>MASSIGITALIVWTLVAYSTATEQDFSESAQVADISEGFFLKPDDIFSENTSAIFKEWNASLAGRQLSKEELARFTLDEKCENGLPVSATWQFYGPYARPVLSGKGLGVEGIFPNLINQMLHVCCNNTYVNQGKILESIRGMEETLNDPETAYDLTFPITGTSLDDEAFKDMSFIPFLQAPRVALLVRDKEKIDQTKQLFTTVSLAWPILVFIVVAATFSGIIIWLLDRLKNPDEFPRPFLSGTWEGFWWAFVTMTTVGYGDRAPKSLLARVFCIVWILVGIIIIAIFTAIITASLSASIQHHFSVHGALIGAASGSEEYRLGVSLNAEMKPFGVISAMNDALMDRTLNGSLIDNYVLTHYSKYLSTNPIRIETTYDHPITYGLVVRHNSSRMVNCFRGYLRNHPQEVFEVIAKYLEPLKNPTDDVSQEVKASEQLFFYREKSFRRVLYILLGGVGGLLFLGFCWEIFYHRPAKRHHIKKIEKKKSASYLAFPGTGSADKCDCHEMLLNNQTIQAIKTKSAKIRELIQEYEAFYEEWLTKVREVESNENGLTPHMV</sequence>
<keyword evidence="7" id="KW-0407">Ion channel</keyword>
<dbReference type="PANTHER" id="PTHR11537:SF252">
    <property type="entry name" value="POTASSIUM VOLTAGE-GATED CHANNEL PROTEIN SHAW"/>
    <property type="match status" value="1"/>
</dbReference>
<reference evidence="11 12" key="1">
    <citation type="journal article" date="2007" name="Science">
        <title>Sea anemone genome reveals ancestral eumetazoan gene repertoire and genomic organization.</title>
        <authorList>
            <person name="Putnam N.H."/>
            <person name="Srivastava M."/>
            <person name="Hellsten U."/>
            <person name="Dirks B."/>
            <person name="Chapman J."/>
            <person name="Salamov A."/>
            <person name="Terry A."/>
            <person name="Shapiro H."/>
            <person name="Lindquist E."/>
            <person name="Kapitonov V.V."/>
            <person name="Jurka J."/>
            <person name="Genikhovich G."/>
            <person name="Grigoriev I.V."/>
            <person name="Lucas S.M."/>
            <person name="Steele R.E."/>
            <person name="Finnerty J.R."/>
            <person name="Technau U."/>
            <person name="Martindale M.Q."/>
            <person name="Rokhsar D.S."/>
        </authorList>
    </citation>
    <scope>NUCLEOTIDE SEQUENCE [LARGE SCALE GENOMIC DNA]</scope>
    <source>
        <strain evidence="12">CH2 X CH6</strain>
    </source>
</reference>
<dbReference type="InterPro" id="IPR028325">
    <property type="entry name" value="VG_K_chnl"/>
</dbReference>
<gene>
    <name evidence="11" type="ORF">NEMVEDRAFT_v1g209875</name>
</gene>
<keyword evidence="3 8" id="KW-0812">Transmembrane</keyword>
<feature type="transmembrane region" description="Helical" evidence="8">
    <location>
        <begin position="239"/>
        <end position="258"/>
    </location>
</feature>
<dbReference type="OMA" id="FKEWNAS"/>
<dbReference type="InParanoid" id="A7SBV4"/>
<dbReference type="PRINTS" id="PR00169">
    <property type="entry name" value="KCHANNEL"/>
</dbReference>